<dbReference type="EMBL" id="CM056811">
    <property type="protein sequence ID" value="KAJ8638069.1"/>
    <property type="molecule type" value="Genomic_DNA"/>
</dbReference>
<dbReference type="Proteomes" id="UP001234297">
    <property type="component" value="Chromosome 3"/>
</dbReference>
<organism evidence="1 2">
    <name type="scientific">Persea americana</name>
    <name type="common">Avocado</name>
    <dbReference type="NCBI Taxonomy" id="3435"/>
    <lineage>
        <taxon>Eukaryota</taxon>
        <taxon>Viridiplantae</taxon>
        <taxon>Streptophyta</taxon>
        <taxon>Embryophyta</taxon>
        <taxon>Tracheophyta</taxon>
        <taxon>Spermatophyta</taxon>
        <taxon>Magnoliopsida</taxon>
        <taxon>Magnoliidae</taxon>
        <taxon>Laurales</taxon>
        <taxon>Lauraceae</taxon>
        <taxon>Persea</taxon>
    </lineage>
</organism>
<reference evidence="1 2" key="1">
    <citation type="journal article" date="2022" name="Hortic Res">
        <title>A haplotype resolved chromosomal level avocado genome allows analysis of novel avocado genes.</title>
        <authorList>
            <person name="Nath O."/>
            <person name="Fletcher S.J."/>
            <person name="Hayward A."/>
            <person name="Shaw L.M."/>
            <person name="Masouleh A.K."/>
            <person name="Furtado A."/>
            <person name="Henry R.J."/>
            <person name="Mitter N."/>
        </authorList>
    </citation>
    <scope>NUCLEOTIDE SEQUENCE [LARGE SCALE GENOMIC DNA]</scope>
    <source>
        <strain evidence="2">cv. Hass</strain>
    </source>
</reference>
<name>A0ACC2LYG3_PERAE</name>
<proteinExistence type="predicted"/>
<evidence type="ECO:0000313" key="1">
    <source>
        <dbReference type="EMBL" id="KAJ8638069.1"/>
    </source>
</evidence>
<gene>
    <name evidence="1" type="ORF">MRB53_012336</name>
</gene>
<comment type="caution">
    <text evidence="1">The sequence shown here is derived from an EMBL/GenBank/DDBJ whole genome shotgun (WGS) entry which is preliminary data.</text>
</comment>
<protein>
    <submittedName>
        <fullName evidence="1">Uncharacterized protein</fullName>
    </submittedName>
</protein>
<accession>A0ACC2LYG3</accession>
<keyword evidence="2" id="KW-1185">Reference proteome</keyword>
<sequence>MYLFSSPCKSSFLHNPMKSDKLNLPTSSGISSSNVRTSSSPSALEHLFLMAIINITLLVILESSAPTPTVSPAFDLSNRSCRNLRNYWTLMGSIISILRPPRSSDMQSFLMNYQ</sequence>
<evidence type="ECO:0000313" key="2">
    <source>
        <dbReference type="Proteomes" id="UP001234297"/>
    </source>
</evidence>